<dbReference type="EMBL" id="CP117258">
    <property type="protein sequence ID" value="WFR98896.1"/>
    <property type="molecule type" value="Genomic_DNA"/>
</dbReference>
<evidence type="ECO:0000259" key="1">
    <source>
        <dbReference type="PROSITE" id="PS51704"/>
    </source>
</evidence>
<dbReference type="PANTHER" id="PTHR46320">
    <property type="entry name" value="GLYCEROPHOSPHODIESTER PHOSPHODIESTERASE 1"/>
    <property type="match status" value="1"/>
</dbReference>
<name>A0AAF1KEV6_9HYPH</name>
<organism evidence="2 3">
    <name type="scientific">Rhizobium tumorigenes</name>
    <dbReference type="NCBI Taxonomy" id="2041385"/>
    <lineage>
        <taxon>Bacteria</taxon>
        <taxon>Pseudomonadati</taxon>
        <taxon>Pseudomonadota</taxon>
        <taxon>Alphaproteobacteria</taxon>
        <taxon>Hyphomicrobiales</taxon>
        <taxon>Rhizobiaceae</taxon>
        <taxon>Rhizobium/Agrobacterium group</taxon>
        <taxon>Rhizobium</taxon>
    </lineage>
</organism>
<reference evidence="2 3" key="1">
    <citation type="journal article" date="2018" name="Sci. Rep.">
        <title>Rhizobium tumorigenes sp. nov., a novel plant tumorigenic bacterium isolated from cane gall tumors on thornless blackberry.</title>
        <authorList>
            <person name="Kuzmanovi N."/>
            <person name="Smalla K."/>
            <person name="Gronow S."/>
            <person name="PuBawska J."/>
        </authorList>
    </citation>
    <scope>NUCLEOTIDE SEQUENCE [LARGE SCALE GENOMIC DNA]</scope>
    <source>
        <strain evidence="2 3">1078</strain>
    </source>
</reference>
<sequence length="295" mass="32407">MQHAPATDRIPAFNGDILEMTTRDNPAMLTIAHRGVWKTTAENSLASIRAAIALGVEMVEIDTQSTADGVLVVIHDETLDRTTTATGKVGDIPFSSVRRAMLRAGAGGAHAAATDECVPTLAEMLEEARGRVAINIDTKFIHDLPLVMNTVLRLGMERQVLVKTDIDPTADRFALIDQDWFGRIPHMPMFQVRPNGKFADDLRRIEPLRAPMIEVKFSDIADLAAGREELERQNIRLWINTLDVSHCLAYNDTRALSDPSLVWGALKEAGVGAIQTDEVEAFKTWLKSDATQGLA</sequence>
<geneLocation type="plasmid" evidence="2 3">
    <name>unnamed1</name>
</geneLocation>
<dbReference type="GO" id="GO:0006644">
    <property type="term" value="P:phospholipid metabolic process"/>
    <property type="evidence" value="ECO:0007669"/>
    <property type="project" value="TreeGrafter"/>
</dbReference>
<protein>
    <submittedName>
        <fullName evidence="2">Glycerophosphodiester phosphodiesterase family protein</fullName>
    </submittedName>
</protein>
<proteinExistence type="predicted"/>
<dbReference type="PANTHER" id="PTHR46320:SF1">
    <property type="entry name" value="GLYCEROPHOSPHODIESTER PHOSPHODIESTERASE 1"/>
    <property type="match status" value="1"/>
</dbReference>
<evidence type="ECO:0000313" key="3">
    <source>
        <dbReference type="Proteomes" id="UP000249499"/>
    </source>
</evidence>
<dbReference type="GO" id="GO:0006580">
    <property type="term" value="P:ethanolamine metabolic process"/>
    <property type="evidence" value="ECO:0007669"/>
    <property type="project" value="TreeGrafter"/>
</dbReference>
<gene>
    <name evidence="2" type="ORF">PR017_25065</name>
</gene>
<reference evidence="3" key="2">
    <citation type="journal article" date="2023" name="MicrobiologyOpen">
        <title>Genomics of the tumorigenes clade of the family Rhizobiaceae and description of Rhizobium rhododendri sp. nov.</title>
        <authorList>
            <person name="Kuzmanovic N."/>
            <person name="diCenzo G.C."/>
            <person name="Bunk B."/>
            <person name="Sproeer C."/>
            <person name="Fruehling A."/>
            <person name="Neumann-Schaal M."/>
            <person name="Overmann J."/>
            <person name="Smalla K."/>
        </authorList>
    </citation>
    <scope>NUCLEOTIDE SEQUENCE [LARGE SCALE GENOMIC DNA]</scope>
    <source>
        <strain evidence="3">1078</strain>
        <plasmid evidence="3">unnamed1</plasmid>
    </source>
</reference>
<dbReference type="Gene3D" id="3.20.20.190">
    <property type="entry name" value="Phosphatidylinositol (PI) phosphodiesterase"/>
    <property type="match status" value="1"/>
</dbReference>
<dbReference type="AlphaFoldDB" id="A0AAF1KEV6"/>
<dbReference type="RefSeq" id="WP_240539086.1">
    <property type="nucleotide sequence ID" value="NZ_CP117258.1"/>
</dbReference>
<keyword evidence="3" id="KW-1185">Reference proteome</keyword>
<dbReference type="PROSITE" id="PS51704">
    <property type="entry name" value="GP_PDE"/>
    <property type="match status" value="1"/>
</dbReference>
<dbReference type="SUPFAM" id="SSF51695">
    <property type="entry name" value="PLC-like phosphodiesterases"/>
    <property type="match status" value="1"/>
</dbReference>
<dbReference type="Pfam" id="PF03009">
    <property type="entry name" value="GDPD"/>
    <property type="match status" value="1"/>
</dbReference>
<dbReference type="Pfam" id="PF16387">
    <property type="entry name" value="DUF4996"/>
    <property type="match status" value="1"/>
</dbReference>
<dbReference type="GO" id="GO:0070291">
    <property type="term" value="P:N-acylethanolamine metabolic process"/>
    <property type="evidence" value="ECO:0007669"/>
    <property type="project" value="TreeGrafter"/>
</dbReference>
<dbReference type="GO" id="GO:0008889">
    <property type="term" value="F:glycerophosphodiester phosphodiesterase activity"/>
    <property type="evidence" value="ECO:0007669"/>
    <property type="project" value="TreeGrafter"/>
</dbReference>
<dbReference type="Proteomes" id="UP000249499">
    <property type="component" value="Plasmid unnamed1"/>
</dbReference>
<evidence type="ECO:0000313" key="2">
    <source>
        <dbReference type="EMBL" id="WFR98896.1"/>
    </source>
</evidence>
<dbReference type="CDD" id="cd08566">
    <property type="entry name" value="GDPD_AtGDE_like"/>
    <property type="match status" value="1"/>
</dbReference>
<accession>A0AAF1KEV6</accession>
<dbReference type="KEGG" id="rtu:PR017_25065"/>
<dbReference type="InterPro" id="IPR032160">
    <property type="entry name" value="DUF4996"/>
</dbReference>
<dbReference type="InterPro" id="IPR030395">
    <property type="entry name" value="GP_PDE_dom"/>
</dbReference>
<dbReference type="InterPro" id="IPR017946">
    <property type="entry name" value="PLC-like_Pdiesterase_TIM-brl"/>
</dbReference>
<keyword evidence="2" id="KW-0614">Plasmid</keyword>
<dbReference type="GO" id="GO:0005886">
    <property type="term" value="C:plasma membrane"/>
    <property type="evidence" value="ECO:0007669"/>
    <property type="project" value="TreeGrafter"/>
</dbReference>
<feature type="domain" description="GP-PDE" evidence="1">
    <location>
        <begin position="28"/>
        <end position="286"/>
    </location>
</feature>